<evidence type="ECO:0000256" key="2">
    <source>
        <dbReference type="RuleBase" id="RU362097"/>
    </source>
</evidence>
<keyword evidence="2" id="KW-0449">Lipoprotein</keyword>
<dbReference type="GO" id="GO:0015562">
    <property type="term" value="F:efflux transmembrane transporter activity"/>
    <property type="evidence" value="ECO:0007669"/>
    <property type="project" value="InterPro"/>
</dbReference>
<feature type="chain" id="PRO_5044047587" evidence="2">
    <location>
        <begin position="18"/>
        <end position="486"/>
    </location>
</feature>
<dbReference type="PROSITE" id="PS51257">
    <property type="entry name" value="PROKAR_LIPOPROTEIN"/>
    <property type="match status" value="1"/>
</dbReference>
<keyword evidence="2" id="KW-0732">Signal</keyword>
<organism evidence="4">
    <name type="scientific">Caulobacter sp. 73W</name>
    <dbReference type="NCBI Taxonomy" id="3161137"/>
    <lineage>
        <taxon>Bacteria</taxon>
        <taxon>Pseudomonadati</taxon>
        <taxon>Pseudomonadota</taxon>
        <taxon>Alphaproteobacteria</taxon>
        <taxon>Caulobacterales</taxon>
        <taxon>Caulobacteraceae</taxon>
        <taxon>Caulobacter</taxon>
    </lineage>
</organism>
<dbReference type="GO" id="GO:0005886">
    <property type="term" value="C:plasma membrane"/>
    <property type="evidence" value="ECO:0007669"/>
    <property type="project" value="UniProtKB-SubCell"/>
</dbReference>
<keyword evidence="2" id="KW-1134">Transmembrane beta strand</keyword>
<protein>
    <submittedName>
        <fullName evidence="4">Efflux transporter outer membrane subunit</fullName>
    </submittedName>
</protein>
<comment type="subcellular location">
    <subcellularLocation>
        <location evidence="2">Cell membrane</location>
        <topology evidence="2">Lipid-anchor</topology>
    </subcellularLocation>
</comment>
<feature type="coiled-coil region" evidence="3">
    <location>
        <begin position="223"/>
        <end position="257"/>
    </location>
</feature>
<proteinExistence type="inferred from homology"/>
<dbReference type="InterPro" id="IPR003423">
    <property type="entry name" value="OMP_efflux"/>
</dbReference>
<dbReference type="Gene3D" id="2.20.200.10">
    <property type="entry name" value="Outer membrane efflux proteins (OEP)"/>
    <property type="match status" value="1"/>
</dbReference>
<evidence type="ECO:0000313" key="4">
    <source>
        <dbReference type="EMBL" id="XDO97685.1"/>
    </source>
</evidence>
<dbReference type="EMBL" id="CP158375">
    <property type="protein sequence ID" value="XDO97685.1"/>
    <property type="molecule type" value="Genomic_DNA"/>
</dbReference>
<keyword evidence="2" id="KW-0564">Palmitate</keyword>
<keyword evidence="2" id="KW-0472">Membrane</keyword>
<dbReference type="SUPFAM" id="SSF56954">
    <property type="entry name" value="Outer membrane efflux proteins (OEP)"/>
    <property type="match status" value="1"/>
</dbReference>
<feature type="signal peptide" evidence="2">
    <location>
        <begin position="1"/>
        <end position="17"/>
    </location>
</feature>
<dbReference type="NCBIfam" id="TIGR01845">
    <property type="entry name" value="outer_NodT"/>
    <property type="match status" value="1"/>
</dbReference>
<dbReference type="AlphaFoldDB" id="A0AB39KV97"/>
<dbReference type="RefSeq" id="WP_369061063.1">
    <property type="nucleotide sequence ID" value="NZ_CP158375.1"/>
</dbReference>
<keyword evidence="3" id="KW-0175">Coiled coil</keyword>
<evidence type="ECO:0000256" key="1">
    <source>
        <dbReference type="ARBA" id="ARBA00007613"/>
    </source>
</evidence>
<sequence>MRSRILGVAALAPLVLAACGTPPRKPDLTLPTAYQAPTATAPADAIALDQWWTAFNDPQLTALIQTALERSPDARTAAARLDEARATRRGTIWDIYLPDGELQGNARRTDSKVLDGTQLDIPGFANSGVQKNYGLNFDVSWELDFFGARRAARQVADADYAAIRFNYEATRASLAANVAQSYFEARGLAIQLEDARQTARLQNDLYQVASKRAAAGLAASSEADQSAASLAQSNAQAANLEAELQAAKRTLLILAGRGIDPVESLSAPAAVPAAPAVPAAIPGELLARRPEVREAEMRVRSAAGTLRGAEVALFPRFTLTPGIGLTRSELPGFESTTRAWYIGGTLMQPILDIPQLLAQEKATRARAEQAVIAYEKTVQDAYGEAENTLVRLAADRRRVDLLTAGEARARKAYDAARKRYDMGFDDLTAAVTAETNWRTARTALTGAQVQSLTRTVQAYKALGGGWTPLNDKAATAAKTPAKEPQA</sequence>
<reference evidence="4" key="1">
    <citation type="submission" date="2024-06" db="EMBL/GenBank/DDBJ databases">
        <title>Caulobacter inopinatus, sp. nov.</title>
        <authorList>
            <person name="Donachie S.P."/>
        </authorList>
    </citation>
    <scope>NUCLEOTIDE SEQUENCE</scope>
    <source>
        <strain evidence="4">73W</strain>
    </source>
</reference>
<dbReference type="InterPro" id="IPR010131">
    <property type="entry name" value="MdtP/NodT-like"/>
</dbReference>
<gene>
    <name evidence="4" type="ORF">ABOZ73_04500</name>
</gene>
<comment type="similarity">
    <text evidence="1 2">Belongs to the outer membrane factor (OMF) (TC 1.B.17) family.</text>
</comment>
<dbReference type="Gene3D" id="1.20.1600.10">
    <property type="entry name" value="Outer membrane efflux proteins (OEP)"/>
    <property type="match status" value="1"/>
</dbReference>
<name>A0AB39KV97_9CAUL</name>
<accession>A0AB39KV97</accession>
<keyword evidence="2" id="KW-0812">Transmembrane</keyword>
<dbReference type="Pfam" id="PF02321">
    <property type="entry name" value="OEP"/>
    <property type="match status" value="2"/>
</dbReference>
<dbReference type="PANTHER" id="PTHR30203">
    <property type="entry name" value="OUTER MEMBRANE CATION EFFLUX PROTEIN"/>
    <property type="match status" value="1"/>
</dbReference>
<evidence type="ECO:0000256" key="3">
    <source>
        <dbReference type="SAM" id="Coils"/>
    </source>
</evidence>